<dbReference type="AlphaFoldDB" id="A0A7S3J3R4"/>
<evidence type="ECO:0000313" key="3">
    <source>
        <dbReference type="EMBL" id="CAE0345119.1"/>
    </source>
</evidence>
<feature type="compositionally biased region" description="Basic and acidic residues" evidence="1">
    <location>
        <begin position="138"/>
        <end position="147"/>
    </location>
</feature>
<name>A0A7S3J3R4_9SPIT</name>
<accession>A0A7S3J3R4</accession>
<dbReference type="Gene3D" id="1.10.510.10">
    <property type="entry name" value="Transferase(Phosphotransferase) domain 1"/>
    <property type="match status" value="1"/>
</dbReference>
<dbReference type="EMBL" id="HBII01009446">
    <property type="protein sequence ID" value="CAE0345118.1"/>
    <property type="molecule type" value="Transcribed_RNA"/>
</dbReference>
<gene>
    <name evidence="2" type="ORF">EHAR0213_LOCUS4027</name>
    <name evidence="3" type="ORF">EHAR0213_LOCUS4028</name>
</gene>
<evidence type="ECO:0000313" key="2">
    <source>
        <dbReference type="EMBL" id="CAE0345118.1"/>
    </source>
</evidence>
<dbReference type="Gene3D" id="3.30.200.20">
    <property type="entry name" value="Phosphorylase Kinase, domain 1"/>
    <property type="match status" value="1"/>
</dbReference>
<feature type="region of interest" description="Disordered" evidence="1">
    <location>
        <begin position="97"/>
        <end position="147"/>
    </location>
</feature>
<dbReference type="EMBL" id="HBII01009449">
    <property type="protein sequence ID" value="CAE0345119.1"/>
    <property type="molecule type" value="Transcribed_RNA"/>
</dbReference>
<proteinExistence type="predicted"/>
<reference evidence="3" key="1">
    <citation type="submission" date="2021-01" db="EMBL/GenBank/DDBJ databases">
        <authorList>
            <person name="Corre E."/>
            <person name="Pelletier E."/>
            <person name="Niang G."/>
            <person name="Scheremetjew M."/>
            <person name="Finn R."/>
            <person name="Kale V."/>
            <person name="Holt S."/>
            <person name="Cochrane G."/>
            <person name="Meng A."/>
            <person name="Brown T."/>
            <person name="Cohen L."/>
        </authorList>
    </citation>
    <scope>NUCLEOTIDE SEQUENCE</scope>
    <source>
        <strain evidence="3">FSP1.4</strain>
    </source>
</reference>
<organism evidence="3">
    <name type="scientific">Euplotes harpa</name>
    <dbReference type="NCBI Taxonomy" id="151035"/>
    <lineage>
        <taxon>Eukaryota</taxon>
        <taxon>Sar</taxon>
        <taxon>Alveolata</taxon>
        <taxon>Ciliophora</taxon>
        <taxon>Intramacronucleata</taxon>
        <taxon>Spirotrichea</taxon>
        <taxon>Hypotrichia</taxon>
        <taxon>Euplotida</taxon>
        <taxon>Euplotidae</taxon>
        <taxon>Euplotes</taxon>
    </lineage>
</organism>
<sequence length="159" mass="18417">MNKLLKFNPKERLTVEEALEHTYVSQFHNIDNEPVCNKVISIPIDDNKKFSIKEYRLKIYTDIHKRKKELRKKNMIKEQLYYQKAKAAAATTQYGRGYPKKDVAEPARPATTHGKASFKRSSTAKYASAVSTAATKAPADKDKDKEKYKKYYQAKSYKM</sequence>
<feature type="compositionally biased region" description="Polar residues" evidence="1">
    <location>
        <begin position="119"/>
        <end position="132"/>
    </location>
</feature>
<evidence type="ECO:0000256" key="1">
    <source>
        <dbReference type="SAM" id="MobiDB-lite"/>
    </source>
</evidence>
<protein>
    <submittedName>
        <fullName evidence="3">Uncharacterized protein</fullName>
    </submittedName>
</protein>